<proteinExistence type="predicted"/>
<evidence type="ECO:0000313" key="1">
    <source>
        <dbReference type="EMBL" id="QGY28705.1"/>
    </source>
</evidence>
<dbReference type="InterPro" id="IPR058400">
    <property type="entry name" value="DUF8087"/>
</dbReference>
<protein>
    <submittedName>
        <fullName evidence="1">Uncharacterized protein</fullName>
    </submittedName>
</protein>
<dbReference type="Proteomes" id="UP000502005">
    <property type="component" value="Chromosome"/>
</dbReference>
<dbReference type="AlphaFoldDB" id="A0A6B9G8I0"/>
<organism evidence="1 2">
    <name type="scientific">Pantoea cypripedii</name>
    <name type="common">Pectobacterium cypripedii</name>
    <name type="synonym">Erwinia cypripedii</name>
    <dbReference type="NCBI Taxonomy" id="55209"/>
    <lineage>
        <taxon>Bacteria</taxon>
        <taxon>Pseudomonadati</taxon>
        <taxon>Pseudomonadota</taxon>
        <taxon>Gammaproteobacteria</taxon>
        <taxon>Enterobacterales</taxon>
        <taxon>Erwiniaceae</taxon>
        <taxon>Pantoea</taxon>
    </lineage>
</organism>
<gene>
    <name evidence="1" type="ORF">CUN67_07040</name>
</gene>
<dbReference type="Pfam" id="PF26332">
    <property type="entry name" value="DUF8087"/>
    <property type="match status" value="1"/>
</dbReference>
<dbReference type="EMBL" id="CP024768">
    <property type="protein sequence ID" value="QGY28705.1"/>
    <property type="molecule type" value="Genomic_DNA"/>
</dbReference>
<name>A0A6B9G8I0_PANCY</name>
<accession>A0A6B9G8I0</accession>
<sequence length="97" mass="11225">MTAQHTIPSAGLYVSKKDPSVRLIVTDVIVVDEEQEDAGDIFYLVYANHDDDKDDMYEPGYELMPEEWQEFARQNQLEFIPEREMTVAEVRQLLDGS</sequence>
<dbReference type="RefSeq" id="WP_208714577.1">
    <property type="nucleotide sequence ID" value="NZ_CP024768.1"/>
</dbReference>
<evidence type="ECO:0000313" key="2">
    <source>
        <dbReference type="Proteomes" id="UP000502005"/>
    </source>
</evidence>
<reference evidence="1 2" key="1">
    <citation type="submission" date="2017-11" db="EMBL/GenBank/DDBJ databases">
        <title>Genome sequence of Pantoea cypripedii NE1.</title>
        <authorList>
            <person name="Nascimento F.X."/>
        </authorList>
    </citation>
    <scope>NUCLEOTIDE SEQUENCE [LARGE SCALE GENOMIC DNA]</scope>
    <source>
        <strain evidence="1 2">NE1</strain>
    </source>
</reference>